<name>A0AAW6TYA7_9BACT</name>
<organism evidence="1 2">
    <name type="scientific">Anaerobaca lacustris</name>
    <dbReference type="NCBI Taxonomy" id="3044600"/>
    <lineage>
        <taxon>Bacteria</taxon>
        <taxon>Pseudomonadati</taxon>
        <taxon>Planctomycetota</taxon>
        <taxon>Phycisphaerae</taxon>
        <taxon>Sedimentisphaerales</taxon>
        <taxon>Anaerobacaceae</taxon>
        <taxon>Anaerobaca</taxon>
    </lineage>
</organism>
<dbReference type="AlphaFoldDB" id="A0AAW6TYA7"/>
<proteinExistence type="predicted"/>
<accession>A0AAW6TYA7</accession>
<dbReference type="RefSeq" id="WP_349243415.1">
    <property type="nucleotide sequence ID" value="NZ_JASCXX010000003.1"/>
</dbReference>
<dbReference type="PROSITE" id="PS00409">
    <property type="entry name" value="PROKAR_NTER_METHYL"/>
    <property type="match status" value="1"/>
</dbReference>
<evidence type="ECO:0000313" key="2">
    <source>
        <dbReference type="Proteomes" id="UP001431776"/>
    </source>
</evidence>
<dbReference type="SUPFAM" id="SSF54523">
    <property type="entry name" value="Pili subunits"/>
    <property type="match status" value="1"/>
</dbReference>
<dbReference type="InterPro" id="IPR012902">
    <property type="entry name" value="N_methyl_site"/>
</dbReference>
<evidence type="ECO:0000313" key="1">
    <source>
        <dbReference type="EMBL" id="MDI6448003.1"/>
    </source>
</evidence>
<dbReference type="InterPro" id="IPR045584">
    <property type="entry name" value="Pilin-like"/>
</dbReference>
<keyword evidence="2" id="KW-1185">Reference proteome</keyword>
<dbReference type="NCBIfam" id="TIGR02532">
    <property type="entry name" value="IV_pilin_GFxxxE"/>
    <property type="match status" value="1"/>
</dbReference>
<sequence>MKRTGFSLLELLVVMSIIVVLLSISLPSLLGAKDSALALVAMGAQPDDEGKVFLEINDRSNRKATDDIYMIQIDHPTKSSVRLKKPLPSGLKLRRHDGCDYIFWQPKPRHVGRHPVTVILEGEETSRKEITIYVYTKEQLEAHRRQKDNPQ</sequence>
<comment type="caution">
    <text evidence="1">The sequence shown here is derived from an EMBL/GenBank/DDBJ whole genome shotgun (WGS) entry which is preliminary data.</text>
</comment>
<dbReference type="EMBL" id="JASCXX010000003">
    <property type="protein sequence ID" value="MDI6448003.1"/>
    <property type="molecule type" value="Genomic_DNA"/>
</dbReference>
<dbReference type="Pfam" id="PF07963">
    <property type="entry name" value="N_methyl"/>
    <property type="match status" value="1"/>
</dbReference>
<gene>
    <name evidence="1" type="ORF">QJ522_03010</name>
</gene>
<reference evidence="1" key="1">
    <citation type="submission" date="2023-05" db="EMBL/GenBank/DDBJ databases">
        <title>Anaerotaeda fermentans gen. nov., sp. nov., a novel anaerobic planctomycete of the new family within the order Sedimentisphaerales isolated from Taman Peninsula, Russia.</title>
        <authorList>
            <person name="Khomyakova M.A."/>
            <person name="Merkel A.Y."/>
            <person name="Slobodkin A.I."/>
        </authorList>
    </citation>
    <scope>NUCLEOTIDE SEQUENCE</scope>
    <source>
        <strain evidence="1">M17dextr</strain>
    </source>
</reference>
<protein>
    <submittedName>
        <fullName evidence="1">Prepilin-type N-terminal cleavage/methylation domain-containing protein</fullName>
    </submittedName>
</protein>
<dbReference type="Proteomes" id="UP001431776">
    <property type="component" value="Unassembled WGS sequence"/>
</dbReference>